<reference evidence="1" key="1">
    <citation type="journal article" date="2015" name="Nature">
        <title>Complex archaea that bridge the gap between prokaryotes and eukaryotes.</title>
        <authorList>
            <person name="Spang A."/>
            <person name="Saw J.H."/>
            <person name="Jorgensen S.L."/>
            <person name="Zaremba-Niedzwiedzka K."/>
            <person name="Martijn J."/>
            <person name="Lind A.E."/>
            <person name="van Eijk R."/>
            <person name="Schleper C."/>
            <person name="Guy L."/>
            <person name="Ettema T.J."/>
        </authorList>
    </citation>
    <scope>NUCLEOTIDE SEQUENCE</scope>
</reference>
<organism evidence="1">
    <name type="scientific">marine sediment metagenome</name>
    <dbReference type="NCBI Taxonomy" id="412755"/>
    <lineage>
        <taxon>unclassified sequences</taxon>
        <taxon>metagenomes</taxon>
        <taxon>ecological metagenomes</taxon>
    </lineage>
</organism>
<sequence length="78" mass="8979">MSNQDIYDYGGGVSKKIHIFRALRVQRPRTELVYSTICGSYRGVAKKWLTPHHEMTCRSCHKVRMARGAHKGLDTFAR</sequence>
<accession>A0A0F9U9I1</accession>
<dbReference type="EMBL" id="LAZR01001123">
    <property type="protein sequence ID" value="KKN50283.1"/>
    <property type="molecule type" value="Genomic_DNA"/>
</dbReference>
<comment type="caution">
    <text evidence="1">The sequence shown here is derived from an EMBL/GenBank/DDBJ whole genome shotgun (WGS) entry which is preliminary data.</text>
</comment>
<dbReference type="AlphaFoldDB" id="A0A0F9U9I1"/>
<evidence type="ECO:0000313" key="1">
    <source>
        <dbReference type="EMBL" id="KKN50283.1"/>
    </source>
</evidence>
<name>A0A0F9U9I1_9ZZZZ</name>
<protein>
    <submittedName>
        <fullName evidence="1">Uncharacterized protein</fullName>
    </submittedName>
</protein>
<gene>
    <name evidence="1" type="ORF">LCGC14_0634350</name>
</gene>
<proteinExistence type="predicted"/>